<protein>
    <submittedName>
        <fullName evidence="1">Ankyrin repeat-containing domain protein</fullName>
    </submittedName>
</protein>
<gene>
    <name evidence="1" type="ORF">F5144DRAFT_585013</name>
</gene>
<comment type="caution">
    <text evidence="1">The sequence shown here is derived from an EMBL/GenBank/DDBJ whole genome shotgun (WGS) entry which is preliminary data.</text>
</comment>
<proteinExistence type="predicted"/>
<keyword evidence="2" id="KW-1185">Reference proteome</keyword>
<accession>A0ACB7NWY4</accession>
<evidence type="ECO:0000313" key="1">
    <source>
        <dbReference type="EMBL" id="KAH6616940.1"/>
    </source>
</evidence>
<evidence type="ECO:0000313" key="2">
    <source>
        <dbReference type="Proteomes" id="UP000724584"/>
    </source>
</evidence>
<sequence>MVTALLDAGVGVDINRPDTDGWAALHYAAHEGSEAVARALMLRGVSTAVTTRCWGGSGGGGLAGHRPQLEGVRRDEPWVAQPLHVAAISGKAGVVRLLVQHGVDVDARVAGTEHYGPTALRMALHVGGIGLLAEEFGHEYLEVAQALVEAGADVSGVADGFTMEHVLKFKGYEDLWDKLRVGILTK</sequence>
<organism evidence="1 2">
    <name type="scientific">Chaetomium tenue</name>
    <dbReference type="NCBI Taxonomy" id="1854479"/>
    <lineage>
        <taxon>Eukaryota</taxon>
        <taxon>Fungi</taxon>
        <taxon>Dikarya</taxon>
        <taxon>Ascomycota</taxon>
        <taxon>Pezizomycotina</taxon>
        <taxon>Sordariomycetes</taxon>
        <taxon>Sordariomycetidae</taxon>
        <taxon>Sordariales</taxon>
        <taxon>Chaetomiaceae</taxon>
        <taxon>Chaetomium</taxon>
    </lineage>
</organism>
<dbReference type="EMBL" id="JAGIZQ010000007">
    <property type="protein sequence ID" value="KAH6616940.1"/>
    <property type="molecule type" value="Genomic_DNA"/>
</dbReference>
<name>A0ACB7NWY4_9PEZI</name>
<dbReference type="Proteomes" id="UP000724584">
    <property type="component" value="Unassembled WGS sequence"/>
</dbReference>
<reference evidence="1 2" key="1">
    <citation type="journal article" date="2021" name="Nat. Commun.">
        <title>Genetic determinants of endophytism in the Arabidopsis root mycobiome.</title>
        <authorList>
            <person name="Mesny F."/>
            <person name="Miyauchi S."/>
            <person name="Thiergart T."/>
            <person name="Pickel B."/>
            <person name="Atanasova L."/>
            <person name="Karlsson M."/>
            <person name="Huettel B."/>
            <person name="Barry K.W."/>
            <person name="Haridas S."/>
            <person name="Chen C."/>
            <person name="Bauer D."/>
            <person name="Andreopoulos W."/>
            <person name="Pangilinan J."/>
            <person name="LaButti K."/>
            <person name="Riley R."/>
            <person name="Lipzen A."/>
            <person name="Clum A."/>
            <person name="Drula E."/>
            <person name="Henrissat B."/>
            <person name="Kohler A."/>
            <person name="Grigoriev I.V."/>
            <person name="Martin F.M."/>
            <person name="Hacquard S."/>
        </authorList>
    </citation>
    <scope>NUCLEOTIDE SEQUENCE [LARGE SCALE GENOMIC DNA]</scope>
    <source>
        <strain evidence="1 2">MPI-SDFR-AT-0079</strain>
    </source>
</reference>